<protein>
    <recommendedName>
        <fullName evidence="7">DNA topoisomerase I eukaryotic-type domain-containing protein</fullName>
    </recommendedName>
</protein>
<dbReference type="InterPro" id="IPR025834">
    <property type="entry name" value="TopoI_C_dom"/>
</dbReference>
<dbReference type="GO" id="GO:0006260">
    <property type="term" value="P:DNA replication"/>
    <property type="evidence" value="ECO:0007669"/>
    <property type="project" value="TreeGrafter"/>
</dbReference>
<comment type="similarity">
    <text evidence="1 5">Belongs to the type IB topoisomerase family.</text>
</comment>
<dbReference type="PROSITE" id="PS52038">
    <property type="entry name" value="TOPO_IB_2"/>
    <property type="match status" value="1"/>
</dbReference>
<dbReference type="OMA" id="TEQCKET"/>
<evidence type="ECO:0000313" key="9">
    <source>
        <dbReference type="Proteomes" id="UP000887568"/>
    </source>
</evidence>
<organism evidence="8 9">
    <name type="scientific">Patiria miniata</name>
    <name type="common">Bat star</name>
    <name type="synonym">Asterina miniata</name>
    <dbReference type="NCBI Taxonomy" id="46514"/>
    <lineage>
        <taxon>Eukaryota</taxon>
        <taxon>Metazoa</taxon>
        <taxon>Echinodermata</taxon>
        <taxon>Eleutherozoa</taxon>
        <taxon>Asterozoa</taxon>
        <taxon>Asteroidea</taxon>
        <taxon>Valvatacea</taxon>
        <taxon>Valvatida</taxon>
        <taxon>Asterinidae</taxon>
        <taxon>Patiria</taxon>
    </lineage>
</organism>
<keyword evidence="2 5" id="KW-0799">Topoisomerase</keyword>
<dbReference type="InterPro" id="IPR013499">
    <property type="entry name" value="TopoI_euk"/>
</dbReference>
<keyword evidence="6" id="KW-0175">Coiled coil</keyword>
<comment type="catalytic activity">
    <reaction evidence="5">
        <text>ATP-independent breakage of single-stranded DNA, followed by passage and rejoining.</text>
        <dbReference type="EC" id="5.6.2.1"/>
    </reaction>
</comment>
<evidence type="ECO:0000256" key="1">
    <source>
        <dbReference type="ARBA" id="ARBA00006645"/>
    </source>
</evidence>
<feature type="coiled-coil region" evidence="6">
    <location>
        <begin position="38"/>
        <end position="105"/>
    </location>
</feature>
<feature type="active site" description="O-(3'-phospho-DNA)-tyrosine intermediate" evidence="5">
    <location>
        <position position="117"/>
    </location>
</feature>
<dbReference type="PANTHER" id="PTHR10290">
    <property type="entry name" value="DNA TOPOISOMERASE I"/>
    <property type="match status" value="1"/>
</dbReference>
<dbReference type="InterPro" id="IPR013500">
    <property type="entry name" value="TopoI_cat_euk"/>
</dbReference>
<sequence length="159" mass="18539">MEEDSVPAKILAYNRANRAVAILCNHQRAAPKTFDKQMENLQAKIKAKHEAIKKARKEFKAMKNEYKSSRNEKVKSALERKKTQVERLEEQLTKLEVSATDKEENKEIALGTSKLNYLDPRISVAWTKKWAVPIEKIYNRTQRDKFRWAIDMAGPDFVF</sequence>
<accession>A0A914BJ95</accession>
<feature type="domain" description="DNA topoisomerase I eukaryotic-type" evidence="7">
    <location>
        <begin position="2"/>
        <end position="131"/>
    </location>
</feature>
<dbReference type="GO" id="GO:0005730">
    <property type="term" value="C:nucleolus"/>
    <property type="evidence" value="ECO:0007669"/>
    <property type="project" value="TreeGrafter"/>
</dbReference>
<dbReference type="GeneID" id="119743716"/>
<evidence type="ECO:0000313" key="8">
    <source>
        <dbReference type="EnsemblMetazoa" id="XP_038075980.1"/>
    </source>
</evidence>
<dbReference type="EnsemblMetazoa" id="XM_038220052.1">
    <property type="protein sequence ID" value="XP_038075980.1"/>
    <property type="gene ID" value="LOC119743716"/>
</dbReference>
<dbReference type="SUPFAM" id="SSF46596">
    <property type="entry name" value="Eukaryotic DNA topoisomerase I, dispensable insert domain"/>
    <property type="match status" value="1"/>
</dbReference>
<evidence type="ECO:0000259" key="7">
    <source>
        <dbReference type="SMART" id="SM00435"/>
    </source>
</evidence>
<dbReference type="GO" id="GO:0003677">
    <property type="term" value="F:DNA binding"/>
    <property type="evidence" value="ECO:0007669"/>
    <property type="project" value="UniProtKB-UniRule"/>
</dbReference>
<dbReference type="RefSeq" id="XP_038075980.1">
    <property type="nucleotide sequence ID" value="XM_038220052.1"/>
</dbReference>
<evidence type="ECO:0000256" key="5">
    <source>
        <dbReference type="PROSITE-ProRule" id="PRU01382"/>
    </source>
</evidence>
<dbReference type="GO" id="GO:0007059">
    <property type="term" value="P:chromosome segregation"/>
    <property type="evidence" value="ECO:0007669"/>
    <property type="project" value="TreeGrafter"/>
</dbReference>
<keyword evidence="4 5" id="KW-0413">Isomerase</keyword>
<dbReference type="GO" id="GO:0006265">
    <property type="term" value="P:DNA topological change"/>
    <property type="evidence" value="ECO:0007669"/>
    <property type="project" value="UniProtKB-UniRule"/>
</dbReference>
<dbReference type="InterPro" id="IPR018521">
    <property type="entry name" value="TopoIB_AS"/>
</dbReference>
<dbReference type="InterPro" id="IPR011010">
    <property type="entry name" value="DNA_brk_join_enz"/>
</dbReference>
<reference evidence="8" key="1">
    <citation type="submission" date="2022-11" db="UniProtKB">
        <authorList>
            <consortium name="EnsemblMetazoa"/>
        </authorList>
    </citation>
    <scope>IDENTIFICATION</scope>
</reference>
<proteinExistence type="inferred from homology"/>
<dbReference type="InterPro" id="IPR014727">
    <property type="entry name" value="TopoI_cat_a/b-sub_euk"/>
</dbReference>
<dbReference type="OrthoDB" id="47179at2759"/>
<dbReference type="GO" id="GO:0005694">
    <property type="term" value="C:chromosome"/>
    <property type="evidence" value="ECO:0007669"/>
    <property type="project" value="InterPro"/>
</dbReference>
<dbReference type="PROSITE" id="PS00176">
    <property type="entry name" value="TOPO_IB_1"/>
    <property type="match status" value="1"/>
</dbReference>
<name>A0A914BJ95_PATMI</name>
<dbReference type="PANTHER" id="PTHR10290:SF3">
    <property type="entry name" value="DNA TOPOISOMERASE 1"/>
    <property type="match status" value="1"/>
</dbReference>
<dbReference type="SMART" id="SM00435">
    <property type="entry name" value="TOPEUc"/>
    <property type="match status" value="1"/>
</dbReference>
<dbReference type="Pfam" id="PF01028">
    <property type="entry name" value="Topoisom_I"/>
    <property type="match status" value="1"/>
</dbReference>
<dbReference type="FunFam" id="1.10.132.10:FF:000001">
    <property type="entry name" value="DNA topoisomerase I"/>
    <property type="match status" value="1"/>
</dbReference>
<dbReference type="Pfam" id="PF14370">
    <property type="entry name" value="Topo_C_assoc"/>
    <property type="match status" value="1"/>
</dbReference>
<keyword evidence="3 5" id="KW-0238">DNA-binding</keyword>
<dbReference type="Proteomes" id="UP000887568">
    <property type="component" value="Unplaced"/>
</dbReference>
<keyword evidence="9" id="KW-1185">Reference proteome</keyword>
<dbReference type="SUPFAM" id="SSF56349">
    <property type="entry name" value="DNA breaking-rejoining enzymes"/>
    <property type="match status" value="1"/>
</dbReference>
<evidence type="ECO:0000256" key="6">
    <source>
        <dbReference type="SAM" id="Coils"/>
    </source>
</evidence>
<dbReference type="AlphaFoldDB" id="A0A914BJ95"/>
<dbReference type="Gene3D" id="1.10.132.10">
    <property type="match status" value="1"/>
</dbReference>
<dbReference type="GO" id="GO:0003917">
    <property type="term" value="F:DNA topoisomerase type I (single strand cut, ATP-independent) activity"/>
    <property type="evidence" value="ECO:0007669"/>
    <property type="project" value="UniProtKB-UniRule"/>
</dbReference>
<evidence type="ECO:0000256" key="4">
    <source>
        <dbReference type="ARBA" id="ARBA00023235"/>
    </source>
</evidence>
<dbReference type="InterPro" id="IPR051062">
    <property type="entry name" value="Topoisomerase_IB"/>
</dbReference>
<evidence type="ECO:0000256" key="3">
    <source>
        <dbReference type="ARBA" id="ARBA00023125"/>
    </source>
</evidence>
<evidence type="ECO:0000256" key="2">
    <source>
        <dbReference type="ARBA" id="ARBA00023029"/>
    </source>
</evidence>